<dbReference type="InterPro" id="IPR020904">
    <property type="entry name" value="Sc_DH/Rdtase_CS"/>
</dbReference>
<evidence type="ECO:0000256" key="1">
    <source>
        <dbReference type="ARBA" id="ARBA00006484"/>
    </source>
</evidence>
<keyword evidence="3" id="KW-0560">Oxidoreductase</keyword>
<evidence type="ECO:0000256" key="3">
    <source>
        <dbReference type="ARBA" id="ARBA00023002"/>
    </source>
</evidence>
<reference evidence="5" key="1">
    <citation type="submission" date="2024-02" db="EMBL/GenBank/DDBJ databases">
        <authorList>
            <consortium name="ELIXIR-Norway"/>
            <consortium name="Elixir Norway"/>
        </authorList>
    </citation>
    <scope>NUCLEOTIDE SEQUENCE</scope>
</reference>
<dbReference type="InterPro" id="IPR002347">
    <property type="entry name" value="SDR_fam"/>
</dbReference>
<dbReference type="PRINTS" id="PR00081">
    <property type="entry name" value="GDHRDH"/>
</dbReference>
<dbReference type="PROSITE" id="PS00061">
    <property type="entry name" value="ADH_SHORT"/>
    <property type="match status" value="1"/>
</dbReference>
<dbReference type="PANTHER" id="PTHR43490">
    <property type="entry name" value="(+)-NEOMENTHOL DEHYDROGENASE"/>
    <property type="match status" value="1"/>
</dbReference>
<name>A0ABP0URK7_9BRYO</name>
<dbReference type="PANTHER" id="PTHR43490:SF99">
    <property type="entry name" value="SHORT-CHAIN DEHYDROGENASE_REDUCTASE"/>
    <property type="match status" value="1"/>
</dbReference>
<gene>
    <name evidence="5" type="ORF">CSSPTR1EN2_LOCUS19149</name>
</gene>
<evidence type="ECO:0000313" key="6">
    <source>
        <dbReference type="Proteomes" id="UP001497512"/>
    </source>
</evidence>
<proteinExistence type="inferred from homology"/>
<organism evidence="5 6">
    <name type="scientific">Sphagnum troendelagicum</name>
    <dbReference type="NCBI Taxonomy" id="128251"/>
    <lineage>
        <taxon>Eukaryota</taxon>
        <taxon>Viridiplantae</taxon>
        <taxon>Streptophyta</taxon>
        <taxon>Embryophyta</taxon>
        <taxon>Bryophyta</taxon>
        <taxon>Sphagnophytina</taxon>
        <taxon>Sphagnopsida</taxon>
        <taxon>Sphagnales</taxon>
        <taxon>Sphagnaceae</taxon>
        <taxon>Sphagnum</taxon>
    </lineage>
</organism>
<dbReference type="Proteomes" id="UP001497512">
    <property type="component" value="Chromosome 6"/>
</dbReference>
<evidence type="ECO:0000256" key="4">
    <source>
        <dbReference type="RuleBase" id="RU000363"/>
    </source>
</evidence>
<dbReference type="EMBL" id="OZ019898">
    <property type="protein sequence ID" value="CAK9228509.1"/>
    <property type="molecule type" value="Genomic_DNA"/>
</dbReference>
<dbReference type="Gene3D" id="3.40.50.720">
    <property type="entry name" value="NAD(P)-binding Rossmann-like Domain"/>
    <property type="match status" value="1"/>
</dbReference>
<accession>A0ABP0URK7</accession>
<evidence type="ECO:0000313" key="5">
    <source>
        <dbReference type="EMBL" id="CAK9228509.1"/>
    </source>
</evidence>
<keyword evidence="2" id="KW-0521">NADP</keyword>
<protein>
    <recommendedName>
        <fullName evidence="7">Carbonyl reductase</fullName>
    </recommendedName>
</protein>
<evidence type="ECO:0000256" key="2">
    <source>
        <dbReference type="ARBA" id="ARBA00022857"/>
    </source>
</evidence>
<sequence length="295" mass="32427">MGQEAEAKWWSRDTVAVVTGANKGIGFEIVRQLAKEGITVVLTARDATRGAEAIESLKKQGFQNVNFHTLDVGSQESIDALAEWLHTTYGAIDILINNAGILDDPNEVNLEIAKSVLATNYFAVKNVTKTLLPLLRDDTPGGARVIVVASRIGQLKGLPNKDYVTTLIDREHITEDFVDSFVNKYLEDVANGNHNKGDWPNWTKLGWQRSMETYAVSKIAVIAYVSALQNTLVARHEGEKKINVFSSCPGYVLTDMSPNGIKTVEEGADTPVWLALHSPKEGLGKLYGERTILDF</sequence>
<dbReference type="Pfam" id="PF00106">
    <property type="entry name" value="adh_short"/>
    <property type="match status" value="1"/>
</dbReference>
<dbReference type="SUPFAM" id="SSF51735">
    <property type="entry name" value="NAD(P)-binding Rossmann-fold domains"/>
    <property type="match status" value="1"/>
</dbReference>
<evidence type="ECO:0008006" key="7">
    <source>
        <dbReference type="Google" id="ProtNLM"/>
    </source>
</evidence>
<dbReference type="InterPro" id="IPR036291">
    <property type="entry name" value="NAD(P)-bd_dom_sf"/>
</dbReference>
<comment type="similarity">
    <text evidence="1 4">Belongs to the short-chain dehydrogenases/reductases (SDR) family.</text>
</comment>
<dbReference type="PRINTS" id="PR00080">
    <property type="entry name" value="SDRFAMILY"/>
</dbReference>
<keyword evidence="6" id="KW-1185">Reference proteome</keyword>